<feature type="transmembrane region" description="Helical" evidence="5">
    <location>
        <begin position="336"/>
        <end position="357"/>
    </location>
</feature>
<sequence>MGFSDLLRTFGGIGHFQVLLIALMVIPGILYACNNFLQNFIAVVPEHHCLLWNQTIAESPFLGDGRDKDLLRAYIPMDKAGKPEKCLRFTEPQWQLLNANFTEEARPATEDCLDGWVYDKSVFLSSIVTEWDLVCGQKALQSIPQTMYLAGQLLGSLVFGMLSDRFGRRKILMCTSLMIIITSTCVAFVPTFTAFVILRFFIGSVLMGANMAKNCLTLEWMPIERRVLAHACNTYAYSLGTVLLSAWAYLIREWRWLQFSTSVAYGITFLFSMALPESARWLITHNKLHMAVKSLQKVAWINGQQEEGRKLTPEVWLREILPTCTRIYSVRGHYFLFYKNPHLPFTCGFTFYGLAFNLESYDFSLYVVQVLFGLIDIPARLLAFISISYLGHRFTLMLWAVFSGSTIIIGIFVMTLAVLGKGSMVAVLSCLFLYIVELFPTEIRQMGMSVGNTAIITGTLSSSISYITGHYIPILPSMASGMVPILSAIAASFLIETNGLQLLETIQEMENRSMELTEMTEQQQQK</sequence>
<reference evidence="7" key="3">
    <citation type="submission" date="2025-09" db="UniProtKB">
        <authorList>
            <consortium name="Ensembl"/>
        </authorList>
    </citation>
    <scope>IDENTIFICATION</scope>
</reference>
<keyword evidence="8" id="KW-1185">Reference proteome</keyword>
<feature type="transmembrane region" description="Helical" evidence="5">
    <location>
        <begin position="228"/>
        <end position="250"/>
    </location>
</feature>
<dbReference type="ExpressionAtlas" id="F6QMT1">
    <property type="expression patterns" value="baseline"/>
</dbReference>
<dbReference type="eggNOG" id="KOG0255">
    <property type="taxonomic scope" value="Eukaryota"/>
</dbReference>
<keyword evidence="4 5" id="KW-0472">Membrane</keyword>
<keyword evidence="3 5" id="KW-1133">Transmembrane helix</keyword>
<reference evidence="7 8" key="1">
    <citation type="journal article" date="2007" name="Nature">
        <title>Genome of the marsupial Monodelphis domestica reveals innovation in non-coding sequences.</title>
        <authorList>
            <person name="Mikkelsen T.S."/>
            <person name="Wakefield M.J."/>
            <person name="Aken B."/>
            <person name="Amemiya C.T."/>
            <person name="Chang J.L."/>
            <person name="Duke S."/>
            <person name="Garber M."/>
            <person name="Gentles A.J."/>
            <person name="Goodstadt L."/>
            <person name="Heger A."/>
            <person name="Jurka J."/>
            <person name="Kamal M."/>
            <person name="Mauceli E."/>
            <person name="Searle S.M."/>
            <person name="Sharpe T."/>
            <person name="Baker M.L."/>
            <person name="Batzer M.A."/>
            <person name="Benos P.V."/>
            <person name="Belov K."/>
            <person name="Clamp M."/>
            <person name="Cook A."/>
            <person name="Cuff J."/>
            <person name="Das R."/>
            <person name="Davidow L."/>
            <person name="Deakin J.E."/>
            <person name="Fazzari M.J."/>
            <person name="Glass J.L."/>
            <person name="Grabherr M."/>
            <person name="Greally J.M."/>
            <person name="Gu W."/>
            <person name="Hore T.A."/>
            <person name="Huttley G.A."/>
            <person name="Kleber M."/>
            <person name="Jirtle R.L."/>
            <person name="Koina E."/>
            <person name="Lee J.T."/>
            <person name="Mahony S."/>
            <person name="Marra M.A."/>
            <person name="Miller R.D."/>
            <person name="Nicholls R.D."/>
            <person name="Oda M."/>
            <person name="Papenfuss A.T."/>
            <person name="Parra Z.E."/>
            <person name="Pollock D.D."/>
            <person name="Ray D.A."/>
            <person name="Schein J.E."/>
            <person name="Speed T.P."/>
            <person name="Thompson K."/>
            <person name="VandeBerg J.L."/>
            <person name="Wade C.M."/>
            <person name="Walker J.A."/>
            <person name="Waters P.D."/>
            <person name="Webber C."/>
            <person name="Weidman J.R."/>
            <person name="Xie X."/>
            <person name="Zody M.C."/>
            <person name="Baldwin J."/>
            <person name="Abdouelleil A."/>
            <person name="Abdulkadir J."/>
            <person name="Abebe A."/>
            <person name="Abera B."/>
            <person name="Abreu J."/>
            <person name="Acer S.C."/>
            <person name="Aftuck L."/>
            <person name="Alexander A."/>
            <person name="An P."/>
            <person name="Anderson E."/>
            <person name="Anderson S."/>
            <person name="Arachi H."/>
            <person name="Azer M."/>
            <person name="Bachantsang P."/>
            <person name="Barry A."/>
            <person name="Bayul T."/>
            <person name="Berlin A."/>
            <person name="Bessette D."/>
            <person name="Bloom T."/>
            <person name="Bloom T."/>
            <person name="Boguslavskiy L."/>
            <person name="Bonnet C."/>
            <person name="Boukhgalter B."/>
            <person name="Bourzgui I."/>
            <person name="Brown A."/>
            <person name="Cahill P."/>
            <person name="Channer S."/>
            <person name="Cheshatsang Y."/>
            <person name="Chuda L."/>
            <person name="Citroen M."/>
            <person name="Collymore A."/>
            <person name="Cooke P."/>
            <person name="Costello M."/>
            <person name="D'Aco K."/>
            <person name="Daza R."/>
            <person name="De Haan G."/>
            <person name="DeGray S."/>
            <person name="DeMaso C."/>
            <person name="Dhargay N."/>
            <person name="Dooley K."/>
            <person name="Dooley E."/>
            <person name="Doricent M."/>
            <person name="Dorje P."/>
            <person name="Dorjee K."/>
            <person name="Dupes A."/>
            <person name="Elong R."/>
            <person name="Falk J."/>
            <person name="Farina A."/>
            <person name="Faro S."/>
            <person name="Ferguson D."/>
            <person name="Fisher S."/>
            <person name="Foley C.D."/>
            <person name="Franke A."/>
            <person name="Friedrich D."/>
            <person name="Gadbois L."/>
            <person name="Gearin G."/>
            <person name="Gearin C.R."/>
            <person name="Giannoukos G."/>
            <person name="Goode T."/>
            <person name="Graham J."/>
            <person name="Grandbois E."/>
            <person name="Grewal S."/>
            <person name="Gyaltsen K."/>
            <person name="Hafez N."/>
            <person name="Hagos B."/>
            <person name="Hall J."/>
            <person name="Henson C."/>
            <person name="Hollinger A."/>
            <person name="Honan T."/>
            <person name="Huard M.D."/>
            <person name="Hughes L."/>
            <person name="Hurhula B."/>
            <person name="Husby M.E."/>
            <person name="Kamat A."/>
            <person name="Kanga B."/>
            <person name="Kashin S."/>
            <person name="Khazanovich D."/>
            <person name="Kisner P."/>
            <person name="Lance K."/>
            <person name="Lara M."/>
            <person name="Lee W."/>
            <person name="Lennon N."/>
            <person name="Letendre F."/>
            <person name="LeVine R."/>
            <person name="Lipovsky A."/>
            <person name="Liu X."/>
            <person name="Liu J."/>
            <person name="Liu S."/>
            <person name="Lokyitsang T."/>
            <person name="Lokyitsang Y."/>
            <person name="Lubonja R."/>
            <person name="Lui A."/>
            <person name="MacDonald P."/>
            <person name="Magnisalis V."/>
            <person name="Maru K."/>
            <person name="Matthews C."/>
            <person name="McCusker W."/>
            <person name="McDonough S."/>
            <person name="Mehta T."/>
            <person name="Meldrim J."/>
            <person name="Meneus L."/>
            <person name="Mihai O."/>
            <person name="Mihalev A."/>
            <person name="Mihova T."/>
            <person name="Mittelman R."/>
            <person name="Mlenga V."/>
            <person name="Montmayeur A."/>
            <person name="Mulrain L."/>
            <person name="Navidi A."/>
            <person name="Naylor J."/>
            <person name="Negash T."/>
            <person name="Nguyen T."/>
            <person name="Nguyen N."/>
            <person name="Nicol R."/>
            <person name="Norbu C."/>
            <person name="Norbu N."/>
            <person name="Novod N."/>
            <person name="O'Neill B."/>
            <person name="Osman S."/>
            <person name="Markiewicz E."/>
            <person name="Oyono O.L."/>
            <person name="Patti C."/>
            <person name="Phunkhang P."/>
            <person name="Pierre F."/>
            <person name="Priest M."/>
            <person name="Raghuraman S."/>
            <person name="Rege F."/>
            <person name="Reyes R."/>
            <person name="Rise C."/>
            <person name="Rogov P."/>
            <person name="Ross K."/>
            <person name="Ryan E."/>
            <person name="Settipalli S."/>
            <person name="Shea T."/>
            <person name="Sherpa N."/>
            <person name="Shi L."/>
            <person name="Shih D."/>
            <person name="Sparrow T."/>
            <person name="Spaulding J."/>
            <person name="Stalker J."/>
            <person name="Stange-Thomann N."/>
            <person name="Stavropoulos S."/>
            <person name="Stone C."/>
            <person name="Strader C."/>
            <person name="Tesfaye S."/>
            <person name="Thomson T."/>
            <person name="Thoulutsang Y."/>
            <person name="Thoulutsang D."/>
            <person name="Topham K."/>
            <person name="Topping I."/>
            <person name="Tsamla T."/>
            <person name="Vassiliev H."/>
            <person name="Vo A."/>
            <person name="Wangchuk T."/>
            <person name="Wangdi T."/>
            <person name="Weiand M."/>
            <person name="Wilkinson J."/>
            <person name="Wilson A."/>
            <person name="Yadav S."/>
            <person name="Young G."/>
            <person name="Yu Q."/>
            <person name="Zembek L."/>
            <person name="Zhong D."/>
            <person name="Zimmer A."/>
            <person name="Zwirko Z."/>
            <person name="Jaffe D.B."/>
            <person name="Alvarez P."/>
            <person name="Brockman W."/>
            <person name="Butler J."/>
            <person name="Chin C."/>
            <person name="Gnerre S."/>
            <person name="MacCallum I."/>
            <person name="Graves J.A."/>
            <person name="Ponting C.P."/>
            <person name="Breen M."/>
            <person name="Samollow P.B."/>
            <person name="Lander E.S."/>
            <person name="Lindblad-Toh K."/>
        </authorList>
    </citation>
    <scope>NUCLEOTIDE SEQUENCE [LARGE SCALE GENOMIC DNA]</scope>
</reference>
<dbReference type="HOGENOM" id="CLU_001265_33_3_1"/>
<dbReference type="AlphaFoldDB" id="F6QMT1"/>
<comment type="subcellular location">
    <subcellularLocation>
        <location evidence="1">Membrane</location>
        <topology evidence="1">Multi-pass membrane protein</topology>
    </subcellularLocation>
</comment>
<feature type="transmembrane region" description="Helical" evidence="5">
    <location>
        <begin position="363"/>
        <end position="384"/>
    </location>
</feature>
<accession>F6QMT1</accession>
<feature type="transmembrane region" description="Helical" evidence="5">
    <location>
        <begin position="450"/>
        <end position="468"/>
    </location>
</feature>
<dbReference type="GeneTree" id="ENSGT00940000166861"/>
<evidence type="ECO:0000256" key="2">
    <source>
        <dbReference type="ARBA" id="ARBA00022692"/>
    </source>
</evidence>
<evidence type="ECO:0000256" key="4">
    <source>
        <dbReference type="ARBA" id="ARBA00023136"/>
    </source>
</evidence>
<feature type="transmembrane region" description="Helical" evidence="5">
    <location>
        <begin position="474"/>
        <end position="495"/>
    </location>
</feature>
<dbReference type="InterPro" id="IPR036259">
    <property type="entry name" value="MFS_trans_sf"/>
</dbReference>
<dbReference type="Ensembl" id="ENSMODT00000012685.3">
    <property type="protein sequence ID" value="ENSMODP00000012459.3"/>
    <property type="gene ID" value="ENSMODG00000009949.4"/>
</dbReference>
<dbReference type="PROSITE" id="PS50850">
    <property type="entry name" value="MFS"/>
    <property type="match status" value="1"/>
</dbReference>
<dbReference type="Proteomes" id="UP000002280">
    <property type="component" value="Chromosome 8"/>
</dbReference>
<reference evidence="7" key="2">
    <citation type="submission" date="2025-08" db="UniProtKB">
        <authorList>
            <consortium name="Ensembl"/>
        </authorList>
    </citation>
    <scope>IDENTIFICATION</scope>
</reference>
<feature type="transmembrane region" description="Helical" evidence="5">
    <location>
        <begin position="171"/>
        <end position="190"/>
    </location>
</feature>
<keyword evidence="2 5" id="KW-0812">Transmembrane</keyword>
<feature type="transmembrane region" description="Helical" evidence="5">
    <location>
        <begin position="396"/>
        <end position="419"/>
    </location>
</feature>
<evidence type="ECO:0000313" key="8">
    <source>
        <dbReference type="Proteomes" id="UP000002280"/>
    </source>
</evidence>
<name>F6QMT1_MONDO</name>
<dbReference type="Pfam" id="PF07690">
    <property type="entry name" value="MFS_1"/>
    <property type="match status" value="1"/>
</dbReference>
<feature type="transmembrane region" description="Helical" evidence="5">
    <location>
        <begin position="196"/>
        <end position="216"/>
    </location>
</feature>
<dbReference type="InterPro" id="IPR011701">
    <property type="entry name" value="MFS"/>
</dbReference>
<dbReference type="PANTHER" id="PTHR24064">
    <property type="entry name" value="SOLUTE CARRIER FAMILY 22 MEMBER"/>
    <property type="match status" value="1"/>
</dbReference>
<feature type="domain" description="Major facilitator superfamily (MFS) profile" evidence="6">
    <location>
        <begin position="100"/>
        <end position="499"/>
    </location>
</feature>
<feature type="transmembrane region" description="Helical" evidence="5">
    <location>
        <begin position="12"/>
        <end position="33"/>
    </location>
</feature>
<evidence type="ECO:0000256" key="1">
    <source>
        <dbReference type="ARBA" id="ARBA00004141"/>
    </source>
</evidence>
<dbReference type="Gene3D" id="1.20.1250.20">
    <property type="entry name" value="MFS general substrate transporter like domains"/>
    <property type="match status" value="1"/>
</dbReference>
<feature type="transmembrane region" description="Helical" evidence="5">
    <location>
        <begin position="425"/>
        <end position="443"/>
    </location>
</feature>
<dbReference type="InterPro" id="IPR020846">
    <property type="entry name" value="MFS_dom"/>
</dbReference>
<dbReference type="SUPFAM" id="SSF103473">
    <property type="entry name" value="MFS general substrate transporter"/>
    <property type="match status" value="1"/>
</dbReference>
<evidence type="ECO:0000259" key="6">
    <source>
        <dbReference type="PROSITE" id="PS50850"/>
    </source>
</evidence>
<proteinExistence type="predicted"/>
<protein>
    <recommendedName>
        <fullName evidence="6">Major facilitator superfamily (MFS) profile domain-containing protein</fullName>
    </recommendedName>
</protein>
<organism evidence="7 8">
    <name type="scientific">Monodelphis domestica</name>
    <name type="common">Gray short-tailed opossum</name>
    <dbReference type="NCBI Taxonomy" id="13616"/>
    <lineage>
        <taxon>Eukaryota</taxon>
        <taxon>Metazoa</taxon>
        <taxon>Chordata</taxon>
        <taxon>Craniata</taxon>
        <taxon>Vertebrata</taxon>
        <taxon>Euteleostomi</taxon>
        <taxon>Mammalia</taxon>
        <taxon>Metatheria</taxon>
        <taxon>Didelphimorphia</taxon>
        <taxon>Didelphidae</taxon>
        <taxon>Monodelphis</taxon>
    </lineage>
</organism>
<evidence type="ECO:0000256" key="5">
    <source>
        <dbReference type="SAM" id="Phobius"/>
    </source>
</evidence>
<feature type="transmembrane region" description="Helical" evidence="5">
    <location>
        <begin position="256"/>
        <end position="275"/>
    </location>
</feature>
<evidence type="ECO:0000256" key="3">
    <source>
        <dbReference type="ARBA" id="ARBA00022989"/>
    </source>
</evidence>
<evidence type="ECO:0000313" key="7">
    <source>
        <dbReference type="Ensembl" id="ENSMODP00000012459.3"/>
    </source>
</evidence>
<dbReference type="GO" id="GO:0016020">
    <property type="term" value="C:membrane"/>
    <property type="evidence" value="ECO:0007669"/>
    <property type="project" value="UniProtKB-SubCell"/>
</dbReference>
<dbReference type="GO" id="GO:0022857">
    <property type="term" value="F:transmembrane transporter activity"/>
    <property type="evidence" value="ECO:0007669"/>
    <property type="project" value="InterPro"/>
</dbReference>